<accession>B5GTI9</accession>
<evidence type="ECO:0000313" key="1">
    <source>
        <dbReference type="EMBL" id="EFG04061.2"/>
    </source>
</evidence>
<dbReference type="eggNOG" id="COG5126">
    <property type="taxonomic scope" value="Bacteria"/>
</dbReference>
<dbReference type="InterPro" id="IPR002048">
    <property type="entry name" value="EF_hand_dom"/>
</dbReference>
<dbReference type="RefSeq" id="WP_003955128.1">
    <property type="nucleotide sequence ID" value="NZ_CM000914.1"/>
</dbReference>
<dbReference type="SUPFAM" id="SSF47473">
    <property type="entry name" value="EF-hand"/>
    <property type="match status" value="1"/>
</dbReference>
<keyword evidence="2" id="KW-1185">Reference proteome</keyword>
<dbReference type="InterPro" id="IPR011992">
    <property type="entry name" value="EF-hand-dom_pair"/>
</dbReference>
<reference evidence="1 2" key="1">
    <citation type="journal article" date="2010" name="Genome Biol. Evol.">
        <title>The sequence of a 1.8-mb bacterial linear plasmid reveals a rich evolutionary reservoir of secondary metabolic pathways.</title>
        <authorList>
            <person name="Medema M.H."/>
            <person name="Trefzer A."/>
            <person name="Kovalchuk A."/>
            <person name="van den Berg M."/>
            <person name="Mueller U."/>
            <person name="Heijne W."/>
            <person name="Wu L."/>
            <person name="Alam M.T."/>
            <person name="Ronning C.M."/>
            <person name="Nierman W.C."/>
            <person name="Bovenberg R.A.L."/>
            <person name="Breitling R."/>
            <person name="Takano E."/>
        </authorList>
    </citation>
    <scope>NUCLEOTIDE SEQUENCE [LARGE SCALE GENOMIC DNA]</scope>
    <source>
        <strain evidence="2">ATCC 27064 / DSM 738 / JCM 4710 / NBRC 13307 / NCIMB 12785 / NRRL 3585 / VKM Ac-602</strain>
        <plasmid evidence="1">pSCL4</plasmid>
    </source>
</reference>
<dbReference type="SMART" id="SM00054">
    <property type="entry name" value="EFh"/>
    <property type="match status" value="4"/>
</dbReference>
<dbReference type="GeneID" id="93733709"/>
<dbReference type="PROSITE" id="PS50222">
    <property type="entry name" value="EF_HAND_2"/>
    <property type="match status" value="2"/>
</dbReference>
<dbReference type="OrthoDB" id="7356823at2"/>
<geneLocation type="plasmid" evidence="1 2">
    <name>pSCL4</name>
</geneLocation>
<gene>
    <name evidence="1" type="ORF">SCLAV_p0572</name>
</gene>
<protein>
    <submittedName>
        <fullName evidence="1">Calcium binding protein</fullName>
    </submittedName>
</protein>
<dbReference type="Gene3D" id="1.10.238.10">
    <property type="entry name" value="EF-hand"/>
    <property type="match status" value="1"/>
</dbReference>
<dbReference type="Proteomes" id="UP000002357">
    <property type="component" value="Plasmid pSCL4"/>
</dbReference>
<organism evidence="1 2">
    <name type="scientific">Streptomyces clavuligerus</name>
    <dbReference type="NCBI Taxonomy" id="1901"/>
    <lineage>
        <taxon>Bacteria</taxon>
        <taxon>Bacillati</taxon>
        <taxon>Actinomycetota</taxon>
        <taxon>Actinomycetes</taxon>
        <taxon>Kitasatosporales</taxon>
        <taxon>Streptomycetaceae</taxon>
        <taxon>Streptomyces</taxon>
    </lineage>
</organism>
<name>B5GTI9_STRCL</name>
<evidence type="ECO:0000313" key="2">
    <source>
        <dbReference type="Proteomes" id="UP000002357"/>
    </source>
</evidence>
<dbReference type="PROSITE" id="PS00018">
    <property type="entry name" value="EF_HAND_1"/>
    <property type="match status" value="2"/>
</dbReference>
<sequence length="190" mass="21118">MSTVLNNKIDWSYLHIDIDRNGLIERQDLLGLASQLLLTFSEPSSTPRGQALMDAFDRFWDTLAAHCDTNRDGQIDPPEYRNGMLAAFVHGDQFEEIFHPAAAALAIIADMDGDGSIDRSEFQAMETVLGVPEIQSGIAFDRLDTNVDGVLDVEEYLAAVRDYYTSPDPDAPGNWLYGATFRFPFPPSAR</sequence>
<dbReference type="AlphaFoldDB" id="B5GTI9"/>
<dbReference type="EMBL" id="CM000914">
    <property type="protein sequence ID" value="EFG04061.2"/>
    <property type="molecule type" value="Genomic_DNA"/>
</dbReference>
<dbReference type="GO" id="GO:0005509">
    <property type="term" value="F:calcium ion binding"/>
    <property type="evidence" value="ECO:0007669"/>
    <property type="project" value="InterPro"/>
</dbReference>
<dbReference type="InterPro" id="IPR018247">
    <property type="entry name" value="EF_Hand_1_Ca_BS"/>
</dbReference>
<dbReference type="Pfam" id="PF13202">
    <property type="entry name" value="EF-hand_5"/>
    <property type="match status" value="3"/>
</dbReference>
<keyword evidence="1" id="KW-0614">Plasmid</keyword>
<proteinExistence type="predicted"/>